<name>A0A432XNT5_9GAMM</name>
<evidence type="ECO:0000313" key="1">
    <source>
        <dbReference type="EMBL" id="RUO50388.1"/>
    </source>
</evidence>
<reference evidence="2" key="1">
    <citation type="journal article" date="2018" name="Front. Microbiol.">
        <title>Genome-Based Analysis Reveals the Taxonomy and Diversity of the Family Idiomarinaceae.</title>
        <authorList>
            <person name="Liu Y."/>
            <person name="Lai Q."/>
            <person name="Shao Z."/>
        </authorList>
    </citation>
    <scope>NUCLEOTIDE SEQUENCE [LARGE SCALE GENOMIC DNA]</scope>
    <source>
        <strain evidence="2">SW15</strain>
    </source>
</reference>
<dbReference type="AlphaFoldDB" id="A0A432XNT5"/>
<protein>
    <submittedName>
        <fullName evidence="1">Uncharacterized protein</fullName>
    </submittedName>
</protein>
<dbReference type="Proteomes" id="UP000286678">
    <property type="component" value="Unassembled WGS sequence"/>
</dbReference>
<dbReference type="RefSeq" id="WP_126833149.1">
    <property type="nucleotide sequence ID" value="NZ_PIPT01000002.1"/>
</dbReference>
<dbReference type="EMBL" id="PIPT01000002">
    <property type="protein sequence ID" value="RUO50388.1"/>
    <property type="molecule type" value="Genomic_DNA"/>
</dbReference>
<sequence length="95" mass="10739">MAKITGLDNLQKELKKAEKAFKELDGHLARVEFDPHDPSSVEAAIQSIHQEIDSRIAPYGNSSIIRPLAEQMKEKCRESILNKASEARLKHDEDE</sequence>
<keyword evidence="2" id="KW-1185">Reference proteome</keyword>
<dbReference type="OrthoDB" id="6637890at2"/>
<comment type="caution">
    <text evidence="1">The sequence shown here is derived from an EMBL/GenBank/DDBJ whole genome shotgun (WGS) entry which is preliminary data.</text>
</comment>
<organism evidence="1 2">
    <name type="scientific">Pseudidiomarina aquimaris</name>
    <dbReference type="NCBI Taxonomy" id="641841"/>
    <lineage>
        <taxon>Bacteria</taxon>
        <taxon>Pseudomonadati</taxon>
        <taxon>Pseudomonadota</taxon>
        <taxon>Gammaproteobacteria</taxon>
        <taxon>Alteromonadales</taxon>
        <taxon>Idiomarinaceae</taxon>
        <taxon>Pseudidiomarina</taxon>
    </lineage>
</organism>
<gene>
    <name evidence="1" type="ORF">CWE21_03850</name>
</gene>
<proteinExistence type="predicted"/>
<accession>A0A432XNT5</accession>
<evidence type="ECO:0000313" key="2">
    <source>
        <dbReference type="Proteomes" id="UP000286678"/>
    </source>
</evidence>